<evidence type="ECO:0000256" key="3">
    <source>
        <dbReference type="ARBA" id="ARBA00022692"/>
    </source>
</evidence>
<feature type="transmembrane region" description="Helical" evidence="6">
    <location>
        <begin position="499"/>
        <end position="521"/>
    </location>
</feature>
<dbReference type="EMBL" id="MAYT01000023">
    <property type="protein sequence ID" value="OCA87241.1"/>
    <property type="molecule type" value="Genomic_DNA"/>
</dbReference>
<comment type="similarity">
    <text evidence="2">Belongs to the oxidase-dependent Fe transporter (OFeT) (TC 9.A.10.1) family.</text>
</comment>
<accession>A0A1B9AU14</accession>
<dbReference type="GO" id="GO:0015093">
    <property type="term" value="F:ferrous iron transmembrane transporter activity"/>
    <property type="evidence" value="ECO:0007669"/>
    <property type="project" value="TreeGrafter"/>
</dbReference>
<dbReference type="PANTHER" id="PTHR31632:SF2">
    <property type="entry name" value="PLASMA MEMBRANE IRON PERMEASE"/>
    <property type="match status" value="1"/>
</dbReference>
<comment type="caution">
    <text evidence="8">The sequence shown here is derived from an EMBL/GenBank/DDBJ whole genome shotgun (WGS) entry which is preliminary data.</text>
</comment>
<dbReference type="InterPro" id="IPR004923">
    <property type="entry name" value="FTR1/Fip1/EfeU"/>
</dbReference>
<feature type="transmembrane region" description="Helical" evidence="6">
    <location>
        <begin position="354"/>
        <end position="377"/>
    </location>
</feature>
<comment type="subcellular location">
    <subcellularLocation>
        <location evidence="1">Membrane</location>
        <topology evidence="1">Multi-pass membrane protein</topology>
    </subcellularLocation>
</comment>
<evidence type="ECO:0000313" key="9">
    <source>
        <dbReference type="Proteomes" id="UP000092578"/>
    </source>
</evidence>
<evidence type="ECO:0008006" key="10">
    <source>
        <dbReference type="Google" id="ProtNLM"/>
    </source>
</evidence>
<evidence type="ECO:0000256" key="2">
    <source>
        <dbReference type="ARBA" id="ARBA00008333"/>
    </source>
</evidence>
<keyword evidence="5 6" id="KW-0472">Membrane</keyword>
<organism evidence="8 9">
    <name type="scientific">Pseudobacillus wudalianchiensis</name>
    <dbReference type="NCBI Taxonomy" id="1743143"/>
    <lineage>
        <taxon>Bacteria</taxon>
        <taxon>Bacillati</taxon>
        <taxon>Bacillota</taxon>
        <taxon>Bacilli</taxon>
        <taxon>Bacillales</taxon>
        <taxon>Bacillaceae</taxon>
        <taxon>Pseudobacillus</taxon>
    </lineage>
</organism>
<feature type="transmembrane region" description="Helical" evidence="6">
    <location>
        <begin position="389"/>
        <end position="408"/>
    </location>
</feature>
<keyword evidence="7" id="KW-0732">Signal</keyword>
<proteinExistence type="inferred from homology"/>
<dbReference type="GO" id="GO:0033573">
    <property type="term" value="C:high-affinity iron permease complex"/>
    <property type="evidence" value="ECO:0007669"/>
    <property type="project" value="InterPro"/>
</dbReference>
<reference evidence="9" key="1">
    <citation type="submission" date="2016-05" db="EMBL/GenBank/DDBJ databases">
        <authorList>
            <person name="Liu B."/>
            <person name="Wang J."/>
            <person name="Zhu Y."/>
            <person name="Liu G."/>
            <person name="Chen Q."/>
            <person name="Chen Z."/>
            <person name="Lan J."/>
            <person name="Che J."/>
            <person name="Ge C."/>
            <person name="Shi H."/>
            <person name="Pan Z."/>
            <person name="Liu X."/>
        </authorList>
    </citation>
    <scope>NUCLEOTIDE SEQUENCE [LARGE SCALE GENOMIC DNA]</scope>
    <source>
        <strain evidence="9">FJAT-27215</strain>
    </source>
</reference>
<dbReference type="Proteomes" id="UP000092578">
    <property type="component" value="Unassembled WGS sequence"/>
</dbReference>
<protein>
    <recommendedName>
        <fullName evidence="10">Iron permease</fullName>
    </recommendedName>
</protein>
<dbReference type="Pfam" id="PF03239">
    <property type="entry name" value="FTR1"/>
    <property type="match status" value="1"/>
</dbReference>
<evidence type="ECO:0000256" key="6">
    <source>
        <dbReference type="SAM" id="Phobius"/>
    </source>
</evidence>
<keyword evidence="3 6" id="KW-0812">Transmembrane</keyword>
<feature type="signal peptide" evidence="7">
    <location>
        <begin position="1"/>
        <end position="23"/>
    </location>
</feature>
<dbReference type="PANTHER" id="PTHR31632">
    <property type="entry name" value="IRON TRANSPORTER FTH1"/>
    <property type="match status" value="1"/>
</dbReference>
<gene>
    <name evidence="8" type="ORF">A8F95_08285</name>
</gene>
<feature type="transmembrane region" description="Helical" evidence="6">
    <location>
        <begin position="466"/>
        <end position="487"/>
    </location>
</feature>
<dbReference type="RefSeq" id="WP_065410690.1">
    <property type="nucleotide sequence ID" value="NZ_MAYT01000023.1"/>
</dbReference>
<dbReference type="AlphaFoldDB" id="A0A1B9AU14"/>
<keyword evidence="9" id="KW-1185">Reference proteome</keyword>
<evidence type="ECO:0000256" key="1">
    <source>
        <dbReference type="ARBA" id="ARBA00004141"/>
    </source>
</evidence>
<feature type="transmembrane region" description="Helical" evidence="6">
    <location>
        <begin position="428"/>
        <end position="446"/>
    </location>
</feature>
<evidence type="ECO:0000313" key="8">
    <source>
        <dbReference type="EMBL" id="OCA87241.1"/>
    </source>
</evidence>
<keyword evidence="4 6" id="KW-1133">Transmembrane helix</keyword>
<feature type="transmembrane region" description="Helical" evidence="6">
    <location>
        <begin position="550"/>
        <end position="567"/>
    </location>
</feature>
<name>A0A1B9AU14_9BACI</name>
<evidence type="ECO:0000256" key="5">
    <source>
        <dbReference type="ARBA" id="ARBA00023136"/>
    </source>
</evidence>
<feature type="chain" id="PRO_5008622222" description="Iron permease" evidence="7">
    <location>
        <begin position="24"/>
        <end position="574"/>
    </location>
</feature>
<feature type="transmembrane region" description="Helical" evidence="6">
    <location>
        <begin position="321"/>
        <end position="342"/>
    </location>
</feature>
<sequence length="574" mass="64161">MKKLIILFGLLLYVLSPIQPVQAEEDYGNLFISVGDAMMKTKADDWKAVETLVAQLNEDWEQVDQAKSKEAKKVDKTLLEVNKALDKQEKEPMLTALSNLSHALVSFEKEQNPVDEEEQRLQVKSAFTPVLADLKTAIENKDAKSAYTQYQKFLTTWNRNESIVREQSIGYYGKIETQMGFLRIALLQEEKDFDQIQGIYNELAGAVNGFVSGKEIKASNDHYSLQTLIDLLGKANESVDNNQPKKAVPFLQEFLTVWPSVEGDVRTRNGGLYTKLESDIPVIAGKLSSGTDVKEQQEKINEYRQSIELLQAKKSYTMWDAALIMLREGLEALLIVAALIAFLRKANASQHQKWIWFGALAGILMSIVAAIFINMAFSAATAGANREAIEGVTGIIAVVMMIGVGVWLHQKSNMKSWNRYIQKQMGTALSTGSIVSMAFVSFLSIFREGAETIIFYMGMAPSISTGKLIAGIVLSLVILTVFAFLFIRYSAKISVGPFFKIATILIYFLAFKILGVSIHALQLTDHISTTQIHSLPIISWIGFYPTWETMIPQAVLLVIILLTAMWIRNKENKQ</sequence>
<evidence type="ECO:0000256" key="4">
    <source>
        <dbReference type="ARBA" id="ARBA00022989"/>
    </source>
</evidence>
<evidence type="ECO:0000256" key="7">
    <source>
        <dbReference type="SAM" id="SignalP"/>
    </source>
</evidence>